<dbReference type="InterPro" id="IPR052720">
    <property type="entry name" value="Glycosyl_hydrolase_97"/>
</dbReference>
<keyword evidence="2" id="KW-0326">Glycosidase</keyword>
<gene>
    <name evidence="6" type="ORF">QWI16_03165</name>
</gene>
<comment type="caution">
    <text evidence="6">The sequence shown here is derived from an EMBL/GenBank/DDBJ whole genome shotgun (WGS) entry which is preliminary data.</text>
</comment>
<dbReference type="InterPro" id="IPR029486">
    <property type="entry name" value="GH97_N"/>
</dbReference>
<dbReference type="GO" id="GO:0016787">
    <property type="term" value="F:hydrolase activity"/>
    <property type="evidence" value="ECO:0007669"/>
    <property type="project" value="UniProtKB-KW"/>
</dbReference>
<accession>A0ABT8TB34</accession>
<reference evidence="6" key="1">
    <citation type="submission" date="2023-07" db="EMBL/GenBank/DDBJ databases">
        <title>Gilvimarinus algae sp. nov., isolated from the surface of Kelp.</title>
        <authorList>
            <person name="Sun Y.Y."/>
            <person name="Gong Y."/>
            <person name="Du Z.J."/>
        </authorList>
    </citation>
    <scope>NUCLEOTIDE SEQUENCE</scope>
    <source>
        <strain evidence="6">SDUM040014</strain>
    </source>
</reference>
<keyword evidence="1 6" id="KW-0378">Hydrolase</keyword>
<dbReference type="Gene3D" id="2.60.40.1180">
    <property type="entry name" value="Golgi alpha-mannosidase II"/>
    <property type="match status" value="1"/>
</dbReference>
<evidence type="ECO:0000313" key="7">
    <source>
        <dbReference type="Proteomes" id="UP001168380"/>
    </source>
</evidence>
<evidence type="ECO:0000313" key="6">
    <source>
        <dbReference type="EMBL" id="MDO3381156.1"/>
    </source>
</evidence>
<name>A0ABT8TB34_9GAMM</name>
<evidence type="ECO:0000259" key="5">
    <source>
        <dbReference type="Pfam" id="PF14509"/>
    </source>
</evidence>
<dbReference type="Pfam" id="PF10566">
    <property type="entry name" value="Glyco_hydro_97"/>
    <property type="match status" value="1"/>
</dbReference>
<dbReference type="InterPro" id="IPR017853">
    <property type="entry name" value="GH"/>
</dbReference>
<dbReference type="Pfam" id="PF14508">
    <property type="entry name" value="GH97_N"/>
    <property type="match status" value="1"/>
</dbReference>
<protein>
    <submittedName>
        <fullName evidence="6">Glycoside hydrolase family 97 catalytic domain-containing protein</fullName>
    </submittedName>
</protein>
<dbReference type="PROSITE" id="PS51257">
    <property type="entry name" value="PROKAR_LIPOPROTEIN"/>
    <property type="match status" value="1"/>
</dbReference>
<dbReference type="PANTHER" id="PTHR35803:SF2">
    <property type="entry name" value="RETAINING ALPHA-GALACTOSIDASE"/>
    <property type="match status" value="1"/>
</dbReference>
<dbReference type="Proteomes" id="UP001168380">
    <property type="component" value="Unassembled WGS sequence"/>
</dbReference>
<dbReference type="SUPFAM" id="SSF51445">
    <property type="entry name" value="(Trans)glycosidases"/>
    <property type="match status" value="1"/>
</dbReference>
<organism evidence="6 7">
    <name type="scientific">Gilvimarinus algae</name>
    <dbReference type="NCBI Taxonomy" id="3058037"/>
    <lineage>
        <taxon>Bacteria</taxon>
        <taxon>Pseudomonadati</taxon>
        <taxon>Pseudomonadota</taxon>
        <taxon>Gammaproteobacteria</taxon>
        <taxon>Cellvibrionales</taxon>
        <taxon>Cellvibrionaceae</taxon>
        <taxon>Gilvimarinus</taxon>
    </lineage>
</organism>
<evidence type="ECO:0000256" key="2">
    <source>
        <dbReference type="ARBA" id="ARBA00023295"/>
    </source>
</evidence>
<dbReference type="InterPro" id="IPR019563">
    <property type="entry name" value="GH97_catalytic"/>
</dbReference>
<evidence type="ECO:0000259" key="4">
    <source>
        <dbReference type="Pfam" id="PF14508"/>
    </source>
</evidence>
<keyword evidence="7" id="KW-1185">Reference proteome</keyword>
<feature type="domain" description="Glycosyl-hydrolase 97 C-terminal oligomerisation" evidence="5">
    <location>
        <begin position="551"/>
        <end position="638"/>
    </location>
</feature>
<dbReference type="Pfam" id="PF14509">
    <property type="entry name" value="GH97_C"/>
    <property type="match status" value="1"/>
</dbReference>
<sequence length="638" mass="70954">MKFPSLVLLSLLLCACSEPEHRRLISPNGDLVLTLSLGDNSSIEYSLSHQGRVVLEASPLGLVLDDAHFDRELTLVDASDTRPVSDRYTMAHGKQREIEYIANERVYTVKNAQGDQLAIAFRVSDDGLAFQYRIPNNTGQSRRLITELTGFDFEAQAQAWLQPVAVAQTGFANTNPSYEEHYQMAIPVGTASPTEAGWVFPSLFYTGKDWVLISEAGMDGRFNASRLAQESNAGEYRIGQPMDAEVVTGGALMANSSDAFASPWRIVAVGDLASITESTLGTDLAAPAQAQMDWVKPGLSAWSWALLKDDSVNVETTREFIDYAASMHWPYVLIDVNWDQNFGWEKLAELVRYAAPKNVGLMVWYNSSGDWNETEYTPKSQLFDRQLRLEHFARLQDIGVKGVKIDFFPGDGQSVMQYYLDLVSDAAAHQLMVNYHGSSLPRGLHRTYPNMMTMEAVNGFEMITFTQQTADRAPSHMAILPFTRNVFDPMDFTPTTFDDIPNIERRTSNGFELALPVLFTSGIQHIAETAEGMAKVPEFVKAYLRDIPTLWDETRLLAGMPGEYAVMARRRGDDWFIAGINGTDQPLSLSLDLSFIQSAKGQLITDGDSERSFSQRDVVADSSLELSVRARGGFVINF</sequence>
<dbReference type="Gene3D" id="2.70.98.10">
    <property type="match status" value="1"/>
</dbReference>
<dbReference type="Gene3D" id="3.20.20.70">
    <property type="entry name" value="Aldolase class I"/>
    <property type="match status" value="1"/>
</dbReference>
<feature type="domain" description="Glycosyl-hydrolase 97 N-terminal" evidence="4">
    <location>
        <begin position="25"/>
        <end position="287"/>
    </location>
</feature>
<dbReference type="InterPro" id="IPR013785">
    <property type="entry name" value="Aldolase_TIM"/>
</dbReference>
<dbReference type="EMBL" id="JAULRT010000032">
    <property type="protein sequence ID" value="MDO3381156.1"/>
    <property type="molecule type" value="Genomic_DNA"/>
</dbReference>
<evidence type="ECO:0000256" key="1">
    <source>
        <dbReference type="ARBA" id="ARBA00022801"/>
    </source>
</evidence>
<dbReference type="InterPro" id="IPR013780">
    <property type="entry name" value="Glyco_hydro_b"/>
</dbReference>
<proteinExistence type="predicted"/>
<dbReference type="RefSeq" id="WP_302711281.1">
    <property type="nucleotide sequence ID" value="NZ_JAULRT010000032.1"/>
</dbReference>
<feature type="domain" description="Glycosyl-hydrolase 97 catalytic" evidence="3">
    <location>
        <begin position="303"/>
        <end position="457"/>
    </location>
</feature>
<dbReference type="InterPro" id="IPR014718">
    <property type="entry name" value="GH-type_carb-bd"/>
</dbReference>
<evidence type="ECO:0000259" key="3">
    <source>
        <dbReference type="Pfam" id="PF10566"/>
    </source>
</evidence>
<dbReference type="PANTHER" id="PTHR35803">
    <property type="entry name" value="GLUCAN 1,4-ALPHA-GLUCOSIDASE SUSB-RELATED"/>
    <property type="match status" value="1"/>
</dbReference>
<dbReference type="InterPro" id="IPR029483">
    <property type="entry name" value="GH97_C"/>
</dbReference>